<dbReference type="EMBL" id="MU118068">
    <property type="protein sequence ID" value="KAF9646082.1"/>
    <property type="molecule type" value="Genomic_DNA"/>
</dbReference>
<comment type="caution">
    <text evidence="1">The sequence shown here is derived from an EMBL/GenBank/DDBJ whole genome shotgun (WGS) entry which is preliminary data.</text>
</comment>
<protein>
    <submittedName>
        <fullName evidence="1">Uncharacterized protein</fullName>
    </submittedName>
</protein>
<sequence>MFEELPMEAGVVSTLLPGKVGSVWCSIRWVVFVGFLTTYRKNGTWRNDDVMPKVF</sequence>
<reference evidence="1" key="2">
    <citation type="journal article" date="2020" name="Nat. Commun.">
        <title>Large-scale genome sequencing of mycorrhizal fungi provides insights into the early evolution of symbiotic traits.</title>
        <authorList>
            <person name="Miyauchi S."/>
            <person name="Kiss E."/>
            <person name="Kuo A."/>
            <person name="Drula E."/>
            <person name="Kohler A."/>
            <person name="Sanchez-Garcia M."/>
            <person name="Morin E."/>
            <person name="Andreopoulos B."/>
            <person name="Barry K.W."/>
            <person name="Bonito G."/>
            <person name="Buee M."/>
            <person name="Carver A."/>
            <person name="Chen C."/>
            <person name="Cichocki N."/>
            <person name="Clum A."/>
            <person name="Culley D."/>
            <person name="Crous P.W."/>
            <person name="Fauchery L."/>
            <person name="Girlanda M."/>
            <person name="Hayes R.D."/>
            <person name="Keri Z."/>
            <person name="LaButti K."/>
            <person name="Lipzen A."/>
            <person name="Lombard V."/>
            <person name="Magnuson J."/>
            <person name="Maillard F."/>
            <person name="Murat C."/>
            <person name="Nolan M."/>
            <person name="Ohm R.A."/>
            <person name="Pangilinan J."/>
            <person name="Pereira M.F."/>
            <person name="Perotto S."/>
            <person name="Peter M."/>
            <person name="Pfister S."/>
            <person name="Riley R."/>
            <person name="Sitrit Y."/>
            <person name="Stielow J.B."/>
            <person name="Szollosi G."/>
            <person name="Zifcakova L."/>
            <person name="Stursova M."/>
            <person name="Spatafora J.W."/>
            <person name="Tedersoo L."/>
            <person name="Vaario L.M."/>
            <person name="Yamada A."/>
            <person name="Yan M."/>
            <person name="Wang P."/>
            <person name="Xu J."/>
            <person name="Bruns T."/>
            <person name="Baldrian P."/>
            <person name="Vilgalys R."/>
            <person name="Dunand C."/>
            <person name="Henrissat B."/>
            <person name="Grigoriev I.V."/>
            <person name="Hibbett D."/>
            <person name="Nagy L.G."/>
            <person name="Martin F.M."/>
        </authorList>
    </citation>
    <scope>NUCLEOTIDE SEQUENCE</scope>
    <source>
        <strain evidence="1">P2</strain>
    </source>
</reference>
<name>A0ACB6Z972_THEGA</name>
<dbReference type="Proteomes" id="UP000886501">
    <property type="component" value="Unassembled WGS sequence"/>
</dbReference>
<evidence type="ECO:0000313" key="2">
    <source>
        <dbReference type="Proteomes" id="UP000886501"/>
    </source>
</evidence>
<proteinExistence type="predicted"/>
<keyword evidence="2" id="KW-1185">Reference proteome</keyword>
<evidence type="ECO:0000313" key="1">
    <source>
        <dbReference type="EMBL" id="KAF9646082.1"/>
    </source>
</evidence>
<organism evidence="1 2">
    <name type="scientific">Thelephora ganbajun</name>
    <name type="common">Ganba fungus</name>
    <dbReference type="NCBI Taxonomy" id="370292"/>
    <lineage>
        <taxon>Eukaryota</taxon>
        <taxon>Fungi</taxon>
        <taxon>Dikarya</taxon>
        <taxon>Basidiomycota</taxon>
        <taxon>Agaricomycotina</taxon>
        <taxon>Agaricomycetes</taxon>
        <taxon>Thelephorales</taxon>
        <taxon>Thelephoraceae</taxon>
        <taxon>Thelephora</taxon>
    </lineage>
</organism>
<gene>
    <name evidence="1" type="ORF">BDM02DRAFT_3119209</name>
</gene>
<reference evidence="1" key="1">
    <citation type="submission" date="2019-10" db="EMBL/GenBank/DDBJ databases">
        <authorList>
            <consortium name="DOE Joint Genome Institute"/>
            <person name="Kuo A."/>
            <person name="Miyauchi S."/>
            <person name="Kiss E."/>
            <person name="Drula E."/>
            <person name="Kohler A."/>
            <person name="Sanchez-Garcia M."/>
            <person name="Andreopoulos B."/>
            <person name="Barry K.W."/>
            <person name="Bonito G."/>
            <person name="Buee M."/>
            <person name="Carver A."/>
            <person name="Chen C."/>
            <person name="Cichocki N."/>
            <person name="Clum A."/>
            <person name="Culley D."/>
            <person name="Crous P.W."/>
            <person name="Fauchery L."/>
            <person name="Girlanda M."/>
            <person name="Hayes R."/>
            <person name="Keri Z."/>
            <person name="Labutti K."/>
            <person name="Lipzen A."/>
            <person name="Lombard V."/>
            <person name="Magnuson J."/>
            <person name="Maillard F."/>
            <person name="Morin E."/>
            <person name="Murat C."/>
            <person name="Nolan M."/>
            <person name="Ohm R."/>
            <person name="Pangilinan J."/>
            <person name="Pereira M."/>
            <person name="Perotto S."/>
            <person name="Peter M."/>
            <person name="Riley R."/>
            <person name="Sitrit Y."/>
            <person name="Stielow B."/>
            <person name="Szollosi G."/>
            <person name="Zifcakova L."/>
            <person name="Stursova M."/>
            <person name="Spatafora J.W."/>
            <person name="Tedersoo L."/>
            <person name="Vaario L.-M."/>
            <person name="Yamada A."/>
            <person name="Yan M."/>
            <person name="Wang P."/>
            <person name="Xu J."/>
            <person name="Bruns T."/>
            <person name="Baldrian P."/>
            <person name="Vilgalys R."/>
            <person name="Henrissat B."/>
            <person name="Grigoriev I.V."/>
            <person name="Hibbett D."/>
            <person name="Nagy L.G."/>
            <person name="Martin F.M."/>
        </authorList>
    </citation>
    <scope>NUCLEOTIDE SEQUENCE</scope>
    <source>
        <strain evidence="1">P2</strain>
    </source>
</reference>
<accession>A0ACB6Z972</accession>